<protein>
    <recommendedName>
        <fullName evidence="3">DUF1963 domain-containing protein</fullName>
    </recommendedName>
</protein>
<gene>
    <name evidence="1" type="ORF">CAMGR0001_1336</name>
</gene>
<reference evidence="1 2" key="1">
    <citation type="submission" date="2009-07" db="EMBL/GenBank/DDBJ databases">
        <authorList>
            <person name="Madupu R."/>
            <person name="Sebastian Y."/>
            <person name="Durkin A.S."/>
            <person name="Torralba M."/>
            <person name="Methe B."/>
            <person name="Sutton G.G."/>
            <person name="Strausberg R.L."/>
            <person name="Nelson K.E."/>
        </authorList>
    </citation>
    <scope>NUCLEOTIDE SEQUENCE [LARGE SCALE GENOMIC DNA]</scope>
    <source>
        <strain evidence="1 2">RM3268</strain>
    </source>
</reference>
<organism evidence="1 2">
    <name type="scientific">Campylobacter gracilis RM3268</name>
    <dbReference type="NCBI Taxonomy" id="553220"/>
    <lineage>
        <taxon>Bacteria</taxon>
        <taxon>Pseudomonadati</taxon>
        <taxon>Campylobacterota</taxon>
        <taxon>Epsilonproteobacteria</taxon>
        <taxon>Campylobacterales</taxon>
        <taxon>Campylobacteraceae</taxon>
        <taxon>Campylobacter</taxon>
    </lineage>
</organism>
<keyword evidence="2" id="KW-1185">Reference proteome</keyword>
<evidence type="ECO:0000313" key="2">
    <source>
        <dbReference type="Proteomes" id="UP000005709"/>
    </source>
</evidence>
<proteinExistence type="predicted"/>
<dbReference type="InterPro" id="IPR035948">
    <property type="entry name" value="YwqG-like_sf"/>
</dbReference>
<dbReference type="EMBL" id="ACYG01000027">
    <property type="protein sequence ID" value="EEV17042.1"/>
    <property type="molecule type" value="Genomic_DNA"/>
</dbReference>
<accession>C8PJD7</accession>
<dbReference type="eggNOG" id="COG3878">
    <property type="taxonomic scope" value="Bacteria"/>
</dbReference>
<dbReference type="Proteomes" id="UP000005709">
    <property type="component" value="Unassembled WGS sequence"/>
</dbReference>
<dbReference type="Gene3D" id="2.30.320.10">
    <property type="entry name" value="YwqG-like"/>
    <property type="match status" value="1"/>
</dbReference>
<evidence type="ECO:0008006" key="3">
    <source>
        <dbReference type="Google" id="ProtNLM"/>
    </source>
</evidence>
<name>C8PJD7_9BACT</name>
<evidence type="ECO:0000313" key="1">
    <source>
        <dbReference type="EMBL" id="EEV17042.1"/>
    </source>
</evidence>
<comment type="caution">
    <text evidence="1">The sequence shown here is derived from an EMBL/GenBank/DDBJ whole genome shotgun (WGS) entry which is preliminary data.</text>
</comment>
<dbReference type="SUPFAM" id="SSF103032">
    <property type="entry name" value="Hypothetical protein YwqG"/>
    <property type="match status" value="1"/>
</dbReference>
<sequence>MDLQEKIKELQRKIAREITYFQTGGVRPRGAIDECWIGRVLACAADEELPVDQNDAPMLPLAQFYLPALPYVPQILDGVKLLTVFISQDLIGKFDDDMDGLWAIREYSDVSELVIKELSNPRSQIRPFPLQPKFAADDTPVWDGGGLEPDVVHEILELKRSVGLYYSDVTAGLEYYNCTKLGGYPSFCQSGVSFGEGYQFVFQVSSDEKANFNVIDGGSLMFAKNPQSGAWSLYYDFD</sequence>
<dbReference type="AlphaFoldDB" id="C8PJD7"/>